<dbReference type="EMBL" id="CP097506">
    <property type="protein sequence ID" value="URD95898.1"/>
    <property type="molecule type" value="Genomic_DNA"/>
</dbReference>
<proteinExistence type="predicted"/>
<dbReference type="Proteomes" id="UP001055439">
    <property type="component" value="Chromosome 4"/>
</dbReference>
<dbReference type="AlphaFoldDB" id="A0A9E7FL43"/>
<evidence type="ECO:0000313" key="2">
    <source>
        <dbReference type="EMBL" id="URD95898.1"/>
    </source>
</evidence>
<organism evidence="2 3">
    <name type="scientific">Musa troglodytarum</name>
    <name type="common">fe'i banana</name>
    <dbReference type="NCBI Taxonomy" id="320322"/>
    <lineage>
        <taxon>Eukaryota</taxon>
        <taxon>Viridiplantae</taxon>
        <taxon>Streptophyta</taxon>
        <taxon>Embryophyta</taxon>
        <taxon>Tracheophyta</taxon>
        <taxon>Spermatophyta</taxon>
        <taxon>Magnoliopsida</taxon>
        <taxon>Liliopsida</taxon>
        <taxon>Zingiberales</taxon>
        <taxon>Musaceae</taxon>
        <taxon>Musa</taxon>
    </lineage>
</organism>
<dbReference type="InterPro" id="IPR050942">
    <property type="entry name" value="F-box_BR-signaling"/>
</dbReference>
<reference evidence="2" key="1">
    <citation type="submission" date="2022-05" db="EMBL/GenBank/DDBJ databases">
        <title>The Musa troglodytarum L. genome provides insights into the mechanism of non-climacteric behaviour and enrichment of carotenoids.</title>
        <authorList>
            <person name="Wang J."/>
        </authorList>
    </citation>
    <scope>NUCLEOTIDE SEQUENCE</scope>
    <source>
        <tissue evidence="2">Leaf</tissue>
    </source>
</reference>
<dbReference type="OrthoDB" id="1023001at2759"/>
<name>A0A9E7FL43_9LILI</name>
<sequence length="329" mass="38127">MWRAKVITKRIPIDIVESVLMCMNPKDAVRLSTTCKEWRVAARRFDPTMSKTPWLFTVADDSYILQNIIDENMSFKIRIPGFLLGRNFINDSSYGWLVLKSKQYGIISLLNPFSRAQLDLPALGHPVPVFLHMSSPPTKPDCVILLVDVENLYVWRPGDTSWNMEKNMDIKYYMSTISLQGQFYAIAYPYYHLMTFQVLPLRVKKLNVPPPMDICDMLMYDVFLVESCGEIRLVCIRIPHLDRVILFRLDLKNETWIKIESLGDQTLFLKNNNQAMSISTLDAKCYGNCMYSINQWSQDVYIIKKNGVNIIARGSQSIIKRFWITPSLI</sequence>
<evidence type="ECO:0000259" key="1">
    <source>
        <dbReference type="SMART" id="SM00256"/>
    </source>
</evidence>
<gene>
    <name evidence="2" type="ORF">MUK42_30290</name>
</gene>
<accession>A0A9E7FL43</accession>
<dbReference type="InterPro" id="IPR001810">
    <property type="entry name" value="F-box_dom"/>
</dbReference>
<evidence type="ECO:0000313" key="3">
    <source>
        <dbReference type="Proteomes" id="UP001055439"/>
    </source>
</evidence>
<dbReference type="SUPFAM" id="SSF81383">
    <property type="entry name" value="F-box domain"/>
    <property type="match status" value="1"/>
</dbReference>
<dbReference type="PANTHER" id="PTHR44259">
    <property type="entry name" value="OS07G0183000 PROTEIN-RELATED"/>
    <property type="match status" value="1"/>
</dbReference>
<dbReference type="SMART" id="SM00256">
    <property type="entry name" value="FBOX"/>
    <property type="match status" value="1"/>
</dbReference>
<dbReference type="Pfam" id="PF03478">
    <property type="entry name" value="Beta-prop_KIB1-4"/>
    <property type="match status" value="1"/>
</dbReference>
<dbReference type="InterPro" id="IPR005174">
    <property type="entry name" value="KIB1-4_b-propeller"/>
</dbReference>
<dbReference type="PANTHER" id="PTHR44259:SF114">
    <property type="entry name" value="OS06G0707300 PROTEIN"/>
    <property type="match status" value="1"/>
</dbReference>
<feature type="domain" description="F-box" evidence="1">
    <location>
        <begin position="11"/>
        <end position="51"/>
    </location>
</feature>
<dbReference type="InterPro" id="IPR036047">
    <property type="entry name" value="F-box-like_dom_sf"/>
</dbReference>
<keyword evidence="3" id="KW-1185">Reference proteome</keyword>
<dbReference type="Pfam" id="PF00646">
    <property type="entry name" value="F-box"/>
    <property type="match status" value="1"/>
</dbReference>
<protein>
    <submittedName>
        <fullName evidence="2">F-box Kelch-repeat protein</fullName>
    </submittedName>
</protein>